<reference evidence="2 3" key="1">
    <citation type="submission" date="2015-05" db="EMBL/GenBank/DDBJ databases">
        <title>Complete genome sequence of a sulfur-oxidizing gammaproteobacterium strain HA5.</title>
        <authorList>
            <person name="Miura A."/>
            <person name="Kojima H."/>
            <person name="Fukui M."/>
        </authorList>
    </citation>
    <scope>NUCLEOTIDE SEQUENCE [LARGE SCALE GENOMIC DNA]</scope>
    <source>
        <strain evidence="2 3">HA5</strain>
    </source>
</reference>
<feature type="domain" description="DUF5615" evidence="1">
    <location>
        <begin position="2"/>
        <end position="96"/>
    </location>
</feature>
<proteinExistence type="predicted"/>
<sequence length="97" mass="11210">MAALEDLYPGSSHVRLLGMETADDETIWQYARKNGFVIVSQDSDFNERGLIHGYPPKVIWIRCGNTVTDYIQDILRRHHSDLLEFHANRDSACIELY</sequence>
<dbReference type="AlphaFoldDB" id="A0A1B4XJ63"/>
<dbReference type="InParanoid" id="A0A1B4XJ63"/>
<evidence type="ECO:0000259" key="1">
    <source>
        <dbReference type="Pfam" id="PF18480"/>
    </source>
</evidence>
<dbReference type="Pfam" id="PF18480">
    <property type="entry name" value="DUF5615"/>
    <property type="match status" value="1"/>
</dbReference>
<name>A0A1B4XJ63_9GAMM</name>
<organism evidence="2 3">
    <name type="scientific">Sulfuricaulis limicola</name>
    <dbReference type="NCBI Taxonomy" id="1620215"/>
    <lineage>
        <taxon>Bacteria</taxon>
        <taxon>Pseudomonadati</taxon>
        <taxon>Pseudomonadota</taxon>
        <taxon>Gammaproteobacteria</taxon>
        <taxon>Acidiferrobacterales</taxon>
        <taxon>Acidiferrobacteraceae</taxon>
        <taxon>Sulfuricaulis</taxon>
    </lineage>
</organism>
<dbReference type="KEGG" id="slim:SCL_2557"/>
<dbReference type="Proteomes" id="UP000243180">
    <property type="component" value="Chromosome"/>
</dbReference>
<gene>
    <name evidence="2" type="ORF">SCL_2557</name>
</gene>
<accession>A0A1B4XJ63</accession>
<evidence type="ECO:0000313" key="3">
    <source>
        <dbReference type="Proteomes" id="UP000243180"/>
    </source>
</evidence>
<keyword evidence="3" id="KW-1185">Reference proteome</keyword>
<dbReference type="EMBL" id="AP014879">
    <property type="protein sequence ID" value="BAV34834.1"/>
    <property type="molecule type" value="Genomic_DNA"/>
</dbReference>
<evidence type="ECO:0000313" key="2">
    <source>
        <dbReference type="EMBL" id="BAV34834.1"/>
    </source>
</evidence>
<protein>
    <recommendedName>
        <fullName evidence="1">DUF5615 domain-containing protein</fullName>
    </recommendedName>
</protein>
<dbReference type="InterPro" id="IPR041049">
    <property type="entry name" value="DUF5615"/>
</dbReference>